<proteinExistence type="predicted"/>
<dbReference type="GO" id="GO:0003839">
    <property type="term" value="F:gamma-glutamylcyclotransferase activity"/>
    <property type="evidence" value="ECO:0007669"/>
    <property type="project" value="InterPro"/>
</dbReference>
<dbReference type="AlphaFoldDB" id="A0A420WTT9"/>
<evidence type="ECO:0000259" key="4">
    <source>
        <dbReference type="Pfam" id="PF06094"/>
    </source>
</evidence>
<keyword evidence="6" id="KW-1185">Reference proteome</keyword>
<dbReference type="InterPro" id="IPR013024">
    <property type="entry name" value="GGCT-like"/>
</dbReference>
<dbReference type="Proteomes" id="UP000281975">
    <property type="component" value="Unassembled WGS sequence"/>
</dbReference>
<dbReference type="InterPro" id="IPR017939">
    <property type="entry name" value="G-Glutamylcylcotransferase"/>
</dbReference>
<reference evidence="5 6" key="1">
    <citation type="submission" date="2018-10" db="EMBL/GenBank/DDBJ databases">
        <title>Genomic Encyclopedia of Type Strains, Phase IV (KMG-IV): sequencing the most valuable type-strain genomes for metagenomic binning, comparative biology and taxonomic classification.</title>
        <authorList>
            <person name="Goeker M."/>
        </authorList>
    </citation>
    <scope>NUCLEOTIDE SEQUENCE [LARGE SCALE GENOMIC DNA]</scope>
    <source>
        <strain evidence="5 6">DSM 23229</strain>
    </source>
</reference>
<evidence type="ECO:0000256" key="3">
    <source>
        <dbReference type="PIRSR" id="PIRSR617939-2"/>
    </source>
</evidence>
<dbReference type="Pfam" id="PF06094">
    <property type="entry name" value="GGACT"/>
    <property type="match status" value="1"/>
</dbReference>
<comment type="caution">
    <text evidence="5">The sequence shown here is derived from an EMBL/GenBank/DDBJ whole genome shotgun (WGS) entry which is preliminary data.</text>
</comment>
<evidence type="ECO:0000313" key="5">
    <source>
        <dbReference type="EMBL" id="RKQ96321.1"/>
    </source>
</evidence>
<sequence length="169" mass="19043">MSAVHYYFAYGSNMNPARMQARVGETRGALAARLPGWRLSFDKAARPAGVAHANVAPDERAVVEGVLHELAHPEQIELMDPYEGHPDQYQRRIESFETEHGMLSGWVYVALSDKTEAGRLPAREYMAHLLAGRPWLSRAYYEALLQQPCIDGLDQKVLQDIGIRQQTPR</sequence>
<feature type="active site" description="Proton acceptor" evidence="2">
    <location>
        <position position="83"/>
    </location>
</feature>
<accession>A0A420WTT9</accession>
<protein>
    <submittedName>
        <fullName evidence="5">Gamma-glutamyl AIG2-like cyclotransferase</fullName>
    </submittedName>
</protein>
<evidence type="ECO:0000313" key="6">
    <source>
        <dbReference type="Proteomes" id="UP000281975"/>
    </source>
</evidence>
<keyword evidence="1" id="KW-0456">Lyase</keyword>
<dbReference type="Gene3D" id="3.10.490.10">
    <property type="entry name" value="Gamma-glutamyl cyclotransferase-like"/>
    <property type="match status" value="1"/>
</dbReference>
<feature type="domain" description="Gamma-glutamylcyclotransferase AIG2-like" evidence="4">
    <location>
        <begin position="7"/>
        <end position="119"/>
    </location>
</feature>
<dbReference type="PANTHER" id="PTHR12935">
    <property type="entry name" value="GAMMA-GLUTAMYLCYCLOTRANSFERASE"/>
    <property type="match status" value="1"/>
</dbReference>
<name>A0A420WTT9_9GAMM</name>
<evidence type="ECO:0000256" key="2">
    <source>
        <dbReference type="PIRSR" id="PIRSR617939-1"/>
    </source>
</evidence>
<dbReference type="CDD" id="cd06661">
    <property type="entry name" value="GGCT_like"/>
    <property type="match status" value="1"/>
</dbReference>
<dbReference type="GO" id="GO:0016740">
    <property type="term" value="F:transferase activity"/>
    <property type="evidence" value="ECO:0007669"/>
    <property type="project" value="UniProtKB-KW"/>
</dbReference>
<gene>
    <name evidence="5" type="ORF">C7446_2913</name>
</gene>
<dbReference type="EMBL" id="RBIN01000009">
    <property type="protein sequence ID" value="RKQ96321.1"/>
    <property type="molecule type" value="Genomic_DNA"/>
</dbReference>
<dbReference type="RefSeq" id="WP_121173819.1">
    <property type="nucleotide sequence ID" value="NZ_RBIN01000009.1"/>
</dbReference>
<dbReference type="InterPro" id="IPR036568">
    <property type="entry name" value="GGCT-like_sf"/>
</dbReference>
<dbReference type="OrthoDB" id="5401862at2"/>
<evidence type="ECO:0000256" key="1">
    <source>
        <dbReference type="ARBA" id="ARBA00023239"/>
    </source>
</evidence>
<feature type="binding site" evidence="3">
    <location>
        <begin position="7"/>
        <end position="12"/>
    </location>
    <ligand>
        <name>substrate</name>
    </ligand>
</feature>
<organism evidence="5 6">
    <name type="scientific">Kushneria sinocarnis</name>
    <dbReference type="NCBI Taxonomy" id="595502"/>
    <lineage>
        <taxon>Bacteria</taxon>
        <taxon>Pseudomonadati</taxon>
        <taxon>Pseudomonadota</taxon>
        <taxon>Gammaproteobacteria</taxon>
        <taxon>Oceanospirillales</taxon>
        <taxon>Halomonadaceae</taxon>
        <taxon>Kushneria</taxon>
    </lineage>
</organism>
<keyword evidence="5" id="KW-0808">Transferase</keyword>
<dbReference type="PANTHER" id="PTHR12935:SF0">
    <property type="entry name" value="GAMMA-GLUTAMYLCYCLOTRANSFERASE"/>
    <property type="match status" value="1"/>
</dbReference>
<dbReference type="InterPro" id="IPR009288">
    <property type="entry name" value="AIG2-like_dom"/>
</dbReference>
<dbReference type="SUPFAM" id="SSF110857">
    <property type="entry name" value="Gamma-glutamyl cyclotransferase-like"/>
    <property type="match status" value="1"/>
</dbReference>